<evidence type="ECO:0008006" key="5">
    <source>
        <dbReference type="Google" id="ProtNLM"/>
    </source>
</evidence>
<feature type="domain" description="Conserved hypothetical protein CHP02679 N terminus" evidence="2">
    <location>
        <begin position="29"/>
        <end position="229"/>
    </location>
</feature>
<evidence type="ECO:0000313" key="3">
    <source>
        <dbReference type="EMBL" id="GAA0529021.1"/>
    </source>
</evidence>
<dbReference type="InterPro" id="IPR024466">
    <property type="entry name" value="CHP02679_N"/>
</dbReference>
<accession>A0ABP3MZ03</accession>
<name>A0ABP3MZ03_SACER</name>
<keyword evidence="4" id="KW-1185">Reference proteome</keyword>
<evidence type="ECO:0000313" key="4">
    <source>
        <dbReference type="Proteomes" id="UP001500729"/>
    </source>
</evidence>
<protein>
    <recommendedName>
        <fullName evidence="5">TIGR02679 family protein</fullName>
    </recommendedName>
</protein>
<reference evidence="4" key="1">
    <citation type="journal article" date="2019" name="Int. J. Syst. Evol. Microbiol.">
        <title>The Global Catalogue of Microorganisms (GCM) 10K type strain sequencing project: providing services to taxonomists for standard genome sequencing and annotation.</title>
        <authorList>
            <consortium name="The Broad Institute Genomics Platform"/>
            <consortium name="The Broad Institute Genome Sequencing Center for Infectious Disease"/>
            <person name="Wu L."/>
            <person name="Ma J."/>
        </authorList>
    </citation>
    <scope>NUCLEOTIDE SEQUENCE [LARGE SCALE GENOMIC DNA]</scope>
    <source>
        <strain evidence="4">JCM 10303</strain>
    </source>
</reference>
<sequence>MDLRSRLPSTLAPLWRVVHARLSSGRPVSRVRVGPLDADQRSAVADLLGMARLPGEHTTVSVQVLDRILRESLGVGVHEVVTELVGPVGDQAADRRRAAIERDELWSWLEGHPVVAMQPALSDWVAAVRRAGLSGGSVTQTREDLERALKVLAVLPASGIPLPVLAEQTLLDTHALDDGTRCSGLVLRALAAIYDRPSPVDASERRALWEQAGITDDELSSVVLAGGMRVDGDSVVGRVLRLCADAGQPSSLTLRQIRASELTSVPERVWVFENPSMLALALNRFGAACPPIVVTSGWPSSAGVLFLRKLAAAGCELHYHGDFDGEGLRIAAHVIARTGARPWRMSSGDYLAAVADGPPVGRTTPVPWDDELAEHLTRMGTTVSEERVATTLLDELTQRHPA</sequence>
<gene>
    <name evidence="3" type="ORF">GCM10009533_30360</name>
</gene>
<organism evidence="3 4">
    <name type="scientific">Saccharopolyspora erythraea</name>
    <name type="common">Streptomyces erythraeus</name>
    <dbReference type="NCBI Taxonomy" id="1836"/>
    <lineage>
        <taxon>Bacteria</taxon>
        <taxon>Bacillati</taxon>
        <taxon>Actinomycetota</taxon>
        <taxon>Actinomycetes</taxon>
        <taxon>Pseudonocardiales</taxon>
        <taxon>Pseudonocardiaceae</taxon>
        <taxon>Saccharopolyspora</taxon>
    </lineage>
</organism>
<feature type="domain" description="DUF2399" evidence="1">
    <location>
        <begin position="251"/>
        <end position="396"/>
    </location>
</feature>
<evidence type="ECO:0000259" key="2">
    <source>
        <dbReference type="Pfam" id="PF11796"/>
    </source>
</evidence>
<evidence type="ECO:0000259" key="1">
    <source>
        <dbReference type="Pfam" id="PF09664"/>
    </source>
</evidence>
<dbReference type="InterPro" id="IPR013495">
    <property type="entry name" value="CHP02679"/>
</dbReference>
<comment type="caution">
    <text evidence="3">The sequence shown here is derived from an EMBL/GenBank/DDBJ whole genome shotgun (WGS) entry which is preliminary data.</text>
</comment>
<dbReference type="Pfam" id="PF09664">
    <property type="entry name" value="DUF2399"/>
    <property type="match status" value="1"/>
</dbReference>
<dbReference type="Pfam" id="PF11796">
    <property type="entry name" value="DUF3323"/>
    <property type="match status" value="1"/>
</dbReference>
<dbReference type="InterPro" id="IPR024465">
    <property type="entry name" value="DUF2399"/>
</dbReference>
<dbReference type="NCBIfam" id="TIGR02679">
    <property type="entry name" value="TIGR02679 family protein"/>
    <property type="match status" value="1"/>
</dbReference>
<proteinExistence type="predicted"/>
<dbReference type="Proteomes" id="UP001500729">
    <property type="component" value="Unassembled WGS sequence"/>
</dbReference>
<dbReference type="EMBL" id="BAAAGS010000017">
    <property type="protein sequence ID" value="GAA0529021.1"/>
    <property type="molecule type" value="Genomic_DNA"/>
</dbReference>